<keyword evidence="6" id="KW-0472">Membrane</keyword>
<feature type="compositionally biased region" description="Acidic residues" evidence="12">
    <location>
        <begin position="164"/>
        <end position="174"/>
    </location>
</feature>
<reference evidence="16" key="2">
    <citation type="journal article" date="2018" name="Nat. Commun.">
        <title>Extreme sensitivity to ultraviolet light in the fungal pathogen causing white-nose syndrome of bats.</title>
        <authorList>
            <person name="Palmer J.M."/>
            <person name="Drees K.P."/>
            <person name="Foster J.T."/>
            <person name="Lindner D.L."/>
        </authorList>
    </citation>
    <scope>NUCLEOTIDE SEQUENCE [LARGE SCALE GENOMIC DNA]</scope>
    <source>
        <strain evidence="16">UAMH 10579</strain>
    </source>
</reference>
<dbReference type="GeneID" id="28838597"/>
<feature type="compositionally biased region" description="Basic and acidic residues" evidence="12">
    <location>
        <begin position="147"/>
        <end position="163"/>
    </location>
</feature>
<keyword evidence="2" id="KW-0812">Transmembrane</keyword>
<dbReference type="AlphaFoldDB" id="A0A1B8GHZ8"/>
<evidence type="ECO:0000256" key="10">
    <source>
        <dbReference type="ARBA" id="ARBA00075366"/>
    </source>
</evidence>
<accession>A0A1B8GHZ8</accession>
<feature type="compositionally biased region" description="Polar residues" evidence="12">
    <location>
        <begin position="811"/>
        <end position="834"/>
    </location>
</feature>
<evidence type="ECO:0000256" key="4">
    <source>
        <dbReference type="ARBA" id="ARBA00022824"/>
    </source>
</evidence>
<sequence>MQPGMTRIGQLPVLLTTLLSCLAPAVAAADTASHTVVATPIWTGTCESRIINYVTALPNFESVCYRQRRNDTTVAKETATISSATYTTGGAGAEDASIPESITAQATGDPVASETEVAAGHETDDVFSDASFLSFEDWKKQIIEKSEDEVEGARDGERRRKLEENEETLDTLGDDYEIDINIEAFLEDNQGNKGNKPGPSQNSDKSTSKHVHTKQPGDEKVEKSVQRSKDAGKTCKERTNFASFDSGAQVMKANPEAKSTSALLSENRDAYMLNTCSAKNKFVIVELSDSILVETVGLANFEFFSSTFREFRVSVSDRYPVKLDRWVDLGTFEAKNSREIQAFLIEDPRVWARYLRIEFLSQYGNEFYCPISLLRVHGRTMIQDVLSTEQSTGADDEEEAEENLREAEGEKLAVEAMAEVIKEETNLTNSVEDRTTTLEDLVSASETFKPDISNSTILPNVVLEDDHIFLNDSMEFMTTPWSKYNLNRGNIFGEPAGLEMSSILRKPAPKLLPTTTIAANKTSPAPTLDPPPITTTDDNLVANSTVPPTPEVAQPTVEQSATDISTPPITPTPVVEAKPPPTADVPVQEAPANSSVASVPQNQSTIATNKMSSTSSAPVSQPTTQESFFKNVSKRLQLLEQNSTLSLKYIEEQSRNLREAFNKVEKRQLAKSTSFLESLNATVLAELRQFGKQYDQIWQSTVFELESQRDLLSRETIALSSRLTLLADELVFQKRMAIVQSVLLLLCMGLVLFSRFLPGGVETRQGRGMSSSVQRELDHSFDSVSGGPVLHQVSRSPQQRQPWGHRHQRSGYFQPSVVSHSQFDSPATPLSNFSENEEEYRHYDGEYAEERTSGQFARDSRYPGGSPNNRRADSLDPAYTQVPMDSSADRGHLPPYVRSYIGPNGKLTPEYDSDYQQNYRSAIYVDQAHGSSSPLNRASLESQQDGEVPGRFSIMRKPLPALPKESE</sequence>
<comment type="subunit">
    <text evidence="9">Interacts with EMP65.</text>
</comment>
<protein>
    <recommendedName>
        <fullName evidence="10">SUN-like protein 1</fullName>
    </recommendedName>
</protein>
<evidence type="ECO:0000256" key="2">
    <source>
        <dbReference type="ARBA" id="ARBA00022692"/>
    </source>
</evidence>
<name>A0A1B8GHZ8_9PEZI</name>
<dbReference type="FunFam" id="2.60.120.260:FF:000099">
    <property type="entry name" value="Uncharacterized protein, isoform C"/>
    <property type="match status" value="1"/>
</dbReference>
<evidence type="ECO:0000256" key="1">
    <source>
        <dbReference type="ARBA" id="ARBA00004115"/>
    </source>
</evidence>
<feature type="region of interest" description="Disordered" evidence="12">
    <location>
        <begin position="147"/>
        <end position="174"/>
    </location>
</feature>
<evidence type="ECO:0000256" key="11">
    <source>
        <dbReference type="SAM" id="Coils"/>
    </source>
</evidence>
<dbReference type="RefSeq" id="XP_018129193.1">
    <property type="nucleotide sequence ID" value="XM_018274676.2"/>
</dbReference>
<dbReference type="EMBL" id="KV460235">
    <property type="protein sequence ID" value="OBT95460.1"/>
    <property type="molecule type" value="Genomic_DNA"/>
</dbReference>
<reference evidence="15 16" key="1">
    <citation type="submission" date="2016-03" db="EMBL/GenBank/DDBJ databases">
        <title>Comparative genomics of Pseudogymnoascus destructans, the fungus causing white-nose syndrome of bats.</title>
        <authorList>
            <person name="Palmer J.M."/>
            <person name="Drees K.P."/>
            <person name="Foster J.T."/>
            <person name="Lindner D.L."/>
        </authorList>
    </citation>
    <scope>NUCLEOTIDE SEQUENCE [LARGE SCALE GENOMIC DNA]</scope>
    <source>
        <strain evidence="15 16">UAMH 10579</strain>
    </source>
</reference>
<evidence type="ECO:0000256" key="12">
    <source>
        <dbReference type="SAM" id="MobiDB-lite"/>
    </source>
</evidence>
<evidence type="ECO:0000256" key="3">
    <source>
        <dbReference type="ARBA" id="ARBA00022729"/>
    </source>
</evidence>
<comment type="subcellular location">
    <subcellularLocation>
        <location evidence="1">Endoplasmic reticulum membrane</location>
        <topology evidence="1">Single-pass type I membrane protein</topology>
    </subcellularLocation>
</comment>
<feature type="compositionally biased region" description="Polar residues" evidence="12">
    <location>
        <begin position="189"/>
        <end position="205"/>
    </location>
</feature>
<evidence type="ECO:0000256" key="6">
    <source>
        <dbReference type="ARBA" id="ARBA00023136"/>
    </source>
</evidence>
<organism evidence="15 16">
    <name type="scientific">Pseudogymnoascus verrucosus</name>
    <dbReference type="NCBI Taxonomy" id="342668"/>
    <lineage>
        <taxon>Eukaryota</taxon>
        <taxon>Fungi</taxon>
        <taxon>Dikarya</taxon>
        <taxon>Ascomycota</taxon>
        <taxon>Pezizomycotina</taxon>
        <taxon>Leotiomycetes</taxon>
        <taxon>Thelebolales</taxon>
        <taxon>Thelebolaceae</taxon>
        <taxon>Pseudogymnoascus</taxon>
    </lineage>
</organism>
<keyword evidence="4" id="KW-0256">Endoplasmic reticulum</keyword>
<feature type="compositionally biased region" description="Basic and acidic residues" evidence="12">
    <location>
        <begin position="215"/>
        <end position="233"/>
    </location>
</feature>
<feature type="region of interest" description="Disordered" evidence="12">
    <location>
        <begin position="545"/>
        <end position="584"/>
    </location>
</feature>
<dbReference type="OrthoDB" id="266334at2759"/>
<keyword evidence="7" id="KW-0325">Glycoprotein</keyword>
<evidence type="ECO:0000256" key="5">
    <source>
        <dbReference type="ARBA" id="ARBA00022989"/>
    </source>
</evidence>
<feature type="signal peptide" evidence="13">
    <location>
        <begin position="1"/>
        <end position="28"/>
    </location>
</feature>
<feature type="domain" description="SUN" evidence="14">
    <location>
        <begin position="213"/>
        <end position="381"/>
    </location>
</feature>
<dbReference type="Gene3D" id="2.60.120.260">
    <property type="entry name" value="Galactose-binding domain-like"/>
    <property type="match status" value="1"/>
</dbReference>
<evidence type="ECO:0000259" key="14">
    <source>
        <dbReference type="PROSITE" id="PS51469"/>
    </source>
</evidence>
<evidence type="ECO:0000256" key="9">
    <source>
        <dbReference type="ARBA" id="ARBA00064635"/>
    </source>
</evidence>
<feature type="region of interest" description="Disordered" evidence="12">
    <location>
        <begin position="929"/>
        <end position="967"/>
    </location>
</feature>
<proteinExistence type="inferred from homology"/>
<feature type="coiled-coil region" evidence="11">
    <location>
        <begin position="397"/>
        <end position="424"/>
    </location>
</feature>
<feature type="compositionally biased region" description="Basic and acidic residues" evidence="12">
    <location>
        <begin position="839"/>
        <end position="852"/>
    </location>
</feature>
<keyword evidence="5" id="KW-1133">Transmembrane helix</keyword>
<dbReference type="Proteomes" id="UP000091956">
    <property type="component" value="Unassembled WGS sequence"/>
</dbReference>
<dbReference type="GO" id="GO:0034975">
    <property type="term" value="P:protein folding in endoplasmic reticulum"/>
    <property type="evidence" value="ECO:0007669"/>
    <property type="project" value="TreeGrafter"/>
</dbReference>
<dbReference type="InterPro" id="IPR012919">
    <property type="entry name" value="SUN_dom"/>
</dbReference>
<feature type="region of interest" description="Disordered" evidence="12">
    <location>
        <begin position="186"/>
        <end position="233"/>
    </location>
</feature>
<feature type="region of interest" description="Disordered" evidence="12">
    <location>
        <begin position="784"/>
        <end position="876"/>
    </location>
</feature>
<dbReference type="InterPro" id="IPR045120">
    <property type="entry name" value="Suco/Slp1-like"/>
</dbReference>
<dbReference type="GO" id="GO:0005789">
    <property type="term" value="C:endoplasmic reticulum membrane"/>
    <property type="evidence" value="ECO:0007669"/>
    <property type="project" value="UniProtKB-SubCell"/>
</dbReference>
<feature type="chain" id="PRO_5008608596" description="SUN-like protein 1" evidence="13">
    <location>
        <begin position="29"/>
        <end position="967"/>
    </location>
</feature>
<evidence type="ECO:0000256" key="7">
    <source>
        <dbReference type="ARBA" id="ARBA00023180"/>
    </source>
</evidence>
<keyword evidence="3 13" id="KW-0732">Signal</keyword>
<evidence type="ECO:0000256" key="8">
    <source>
        <dbReference type="ARBA" id="ARBA00061226"/>
    </source>
</evidence>
<dbReference type="PROSITE" id="PS51469">
    <property type="entry name" value="SUN"/>
    <property type="match status" value="1"/>
</dbReference>
<evidence type="ECO:0000256" key="13">
    <source>
        <dbReference type="SAM" id="SignalP"/>
    </source>
</evidence>
<comment type="similarity">
    <text evidence="8">Belongs to the SLP1 family.</text>
</comment>
<keyword evidence="11" id="KW-0175">Coiled coil</keyword>
<dbReference type="PANTHER" id="PTHR12953:SF0">
    <property type="entry name" value="SUN DOMAIN-CONTAINING OSSIFICATION FACTOR"/>
    <property type="match status" value="1"/>
</dbReference>
<dbReference type="PROSITE" id="PS51257">
    <property type="entry name" value="PROKAR_LIPOPROTEIN"/>
    <property type="match status" value="1"/>
</dbReference>
<evidence type="ECO:0000313" key="15">
    <source>
        <dbReference type="EMBL" id="OBT95460.1"/>
    </source>
</evidence>
<keyword evidence="16" id="KW-1185">Reference proteome</keyword>
<dbReference type="STRING" id="342668.A0A1B8GHZ8"/>
<dbReference type="PANTHER" id="PTHR12953">
    <property type="entry name" value="MEMBRANE PROTEIN CH1 RELATED"/>
    <property type="match status" value="1"/>
</dbReference>
<gene>
    <name evidence="15" type="ORF">VE01_05211</name>
</gene>
<evidence type="ECO:0000313" key="16">
    <source>
        <dbReference type="Proteomes" id="UP000091956"/>
    </source>
</evidence>
<feature type="compositionally biased region" description="Polar residues" evidence="12">
    <location>
        <begin position="929"/>
        <end position="945"/>
    </location>
</feature>
<dbReference type="Pfam" id="PF07738">
    <property type="entry name" value="Sad1_UNC"/>
    <property type="match status" value="1"/>
</dbReference>